<comment type="caution">
    <text evidence="1">The sequence shown here is derived from an EMBL/GenBank/DDBJ whole genome shotgun (WGS) entry which is preliminary data.</text>
</comment>
<name>A0A6N8S7C2_9HYPH</name>
<evidence type="ECO:0000313" key="2">
    <source>
        <dbReference type="Proteomes" id="UP000435802"/>
    </source>
</evidence>
<accession>A0A6N8S7C2</accession>
<proteinExistence type="predicted"/>
<evidence type="ECO:0000313" key="1">
    <source>
        <dbReference type="EMBL" id="MXN44297.1"/>
    </source>
</evidence>
<organism evidence="1 2">
    <name type="scientific">Shinella kummerowiae</name>
    <dbReference type="NCBI Taxonomy" id="417745"/>
    <lineage>
        <taxon>Bacteria</taxon>
        <taxon>Pseudomonadati</taxon>
        <taxon>Pseudomonadota</taxon>
        <taxon>Alphaproteobacteria</taxon>
        <taxon>Hyphomicrobiales</taxon>
        <taxon>Rhizobiaceae</taxon>
        <taxon>Shinella</taxon>
    </lineage>
</organism>
<gene>
    <name evidence="1" type="ORF">GR138_03785</name>
</gene>
<protein>
    <submittedName>
        <fullName evidence="1">Uncharacterized protein</fullName>
    </submittedName>
</protein>
<dbReference type="RefSeq" id="WP_160857252.1">
    <property type="nucleotide sequence ID" value="NZ_WUMK01000001.1"/>
</dbReference>
<dbReference type="AlphaFoldDB" id="A0A6N8S7C2"/>
<keyword evidence="2" id="KW-1185">Reference proteome</keyword>
<dbReference type="EMBL" id="WUMK01000001">
    <property type="protein sequence ID" value="MXN44297.1"/>
    <property type="molecule type" value="Genomic_DNA"/>
</dbReference>
<dbReference type="Proteomes" id="UP000435802">
    <property type="component" value="Unassembled WGS sequence"/>
</dbReference>
<reference evidence="1 2" key="1">
    <citation type="submission" date="2019-12" db="EMBL/GenBank/DDBJ databases">
        <title>Shinella kummerowiae sp. nov., a symbiotic bacterium isolated from root nodules of the herbal legume Kummerowia stipulacea.</title>
        <authorList>
            <person name="Gao J."/>
        </authorList>
    </citation>
    <scope>NUCLEOTIDE SEQUENCE [LARGE SCALE GENOMIC DNA]</scope>
    <source>
        <strain evidence="1 2">CCBAU 25048</strain>
    </source>
</reference>
<dbReference type="OrthoDB" id="8420396at2"/>
<sequence>MVAGMVEQFRSLQLRLADTLEHYETPEFKALDGKIANVFEAIYRHEPQDAMEARVIVDLFLDIIENNDAGDNIHLIGRVRTIIDDCANRCPPAMEIIHGAGI</sequence>